<keyword evidence="3" id="KW-0731">Sigma factor</keyword>
<dbReference type="SUPFAM" id="SSF88946">
    <property type="entry name" value="Sigma2 domain of RNA polymerase sigma factors"/>
    <property type="match status" value="1"/>
</dbReference>
<evidence type="ECO:0000313" key="10">
    <source>
        <dbReference type="Proteomes" id="UP000027284"/>
    </source>
</evidence>
<dbReference type="InterPro" id="IPR013325">
    <property type="entry name" value="RNA_pol_sigma_r2"/>
</dbReference>
<keyword evidence="2" id="KW-0805">Transcription regulation</keyword>
<dbReference type="GO" id="GO:0016987">
    <property type="term" value="F:sigma factor activity"/>
    <property type="evidence" value="ECO:0007669"/>
    <property type="project" value="UniProtKB-KW"/>
</dbReference>
<dbReference type="EMBL" id="JMFG01000036">
    <property type="protein sequence ID" value="KDA52977.1"/>
    <property type="molecule type" value="Genomic_DNA"/>
</dbReference>
<dbReference type="GO" id="GO:0003677">
    <property type="term" value="F:DNA binding"/>
    <property type="evidence" value="ECO:0007669"/>
    <property type="project" value="UniProtKB-KW"/>
</dbReference>
<dbReference type="Pfam" id="PF04542">
    <property type="entry name" value="Sigma70_r2"/>
    <property type="match status" value="1"/>
</dbReference>
<dbReference type="EMBL" id="DSMR01000389">
    <property type="protein sequence ID" value="HET47574.1"/>
    <property type="molecule type" value="Genomic_DNA"/>
</dbReference>
<reference evidence="8" key="2">
    <citation type="journal article" date="2020" name="mSystems">
        <title>Genome- and Community-Level Interaction Insights into Carbon Utilization and Element Cycling Functions of Hydrothermarchaeota in Hydrothermal Sediment.</title>
        <authorList>
            <person name="Zhou Z."/>
            <person name="Liu Y."/>
            <person name="Xu W."/>
            <person name="Pan J."/>
            <person name="Luo Z.H."/>
            <person name="Li M."/>
        </authorList>
    </citation>
    <scope>NUCLEOTIDE SEQUENCE [LARGE SCALE GENOMIC DNA]</scope>
    <source>
        <strain evidence="8">SpSt-299</strain>
    </source>
</reference>
<feature type="domain" description="RNA polymerase sigma-70 region 2" evidence="6">
    <location>
        <begin position="65"/>
        <end position="132"/>
    </location>
</feature>
<evidence type="ECO:0000259" key="7">
    <source>
        <dbReference type="Pfam" id="PF08281"/>
    </source>
</evidence>
<dbReference type="PANTHER" id="PTHR43133:SF8">
    <property type="entry name" value="RNA POLYMERASE SIGMA FACTOR HI_1459-RELATED"/>
    <property type="match status" value="1"/>
</dbReference>
<gene>
    <name evidence="9" type="ORF">EG19_08245</name>
    <name evidence="8" type="ORF">ENQ31_05380</name>
</gene>
<dbReference type="InterPro" id="IPR013324">
    <property type="entry name" value="RNA_pol_sigma_r3/r4-like"/>
</dbReference>
<comment type="similarity">
    <text evidence="1">Belongs to the sigma-70 factor family. ECF subfamily.</text>
</comment>
<feature type="domain" description="RNA polymerase sigma factor 70 region 4 type 2" evidence="7">
    <location>
        <begin position="169"/>
        <end position="217"/>
    </location>
</feature>
<dbReference type="Pfam" id="PF08281">
    <property type="entry name" value="Sigma70_r4_2"/>
    <property type="match status" value="1"/>
</dbReference>
<evidence type="ECO:0000313" key="9">
    <source>
        <dbReference type="EMBL" id="KDA52977.1"/>
    </source>
</evidence>
<dbReference type="GO" id="GO:0006352">
    <property type="term" value="P:DNA-templated transcription initiation"/>
    <property type="evidence" value="ECO:0007669"/>
    <property type="project" value="InterPro"/>
</dbReference>
<reference evidence="9 10" key="1">
    <citation type="submission" date="2014-04" db="EMBL/GenBank/DDBJ databases">
        <title>The Genome Sequence of Thermoanaerobaculum aquaticum MP-01, The First Cultivated Group 23 Acidobacterium.</title>
        <authorList>
            <person name="Stamps B.W."/>
            <person name="Losey N.A."/>
            <person name="Lawson P.A."/>
            <person name="Stevenson B.S."/>
        </authorList>
    </citation>
    <scope>NUCLEOTIDE SEQUENCE [LARGE SCALE GENOMIC DNA]</scope>
    <source>
        <strain evidence="9 10">MP-01</strain>
    </source>
</reference>
<comment type="caution">
    <text evidence="9">The sequence shown here is derived from an EMBL/GenBank/DDBJ whole genome shotgun (WGS) entry which is preliminary data.</text>
</comment>
<keyword evidence="4" id="KW-0238">DNA-binding</keyword>
<dbReference type="NCBIfam" id="TIGR02937">
    <property type="entry name" value="sigma70-ECF"/>
    <property type="match status" value="1"/>
</dbReference>
<dbReference type="Gene3D" id="1.10.1740.10">
    <property type="match status" value="1"/>
</dbReference>
<evidence type="ECO:0000259" key="6">
    <source>
        <dbReference type="Pfam" id="PF04542"/>
    </source>
</evidence>
<keyword evidence="5" id="KW-0804">Transcription</keyword>
<evidence type="ECO:0000256" key="3">
    <source>
        <dbReference type="ARBA" id="ARBA00023082"/>
    </source>
</evidence>
<dbReference type="STRING" id="1312852.EG19_08245"/>
<name>A0A062XKC5_9BACT</name>
<dbReference type="Gene3D" id="1.10.10.10">
    <property type="entry name" value="Winged helix-like DNA-binding domain superfamily/Winged helix DNA-binding domain"/>
    <property type="match status" value="1"/>
</dbReference>
<evidence type="ECO:0000313" key="8">
    <source>
        <dbReference type="EMBL" id="HET47574.1"/>
    </source>
</evidence>
<evidence type="ECO:0000256" key="5">
    <source>
        <dbReference type="ARBA" id="ARBA00023163"/>
    </source>
</evidence>
<dbReference type="PANTHER" id="PTHR43133">
    <property type="entry name" value="RNA POLYMERASE ECF-TYPE SIGMA FACTO"/>
    <property type="match status" value="1"/>
</dbReference>
<keyword evidence="10" id="KW-1185">Reference proteome</keyword>
<dbReference type="SUPFAM" id="SSF88659">
    <property type="entry name" value="Sigma3 and sigma4 domains of RNA polymerase sigma factors"/>
    <property type="match status" value="1"/>
</dbReference>
<evidence type="ECO:0000256" key="1">
    <source>
        <dbReference type="ARBA" id="ARBA00010641"/>
    </source>
</evidence>
<protein>
    <submittedName>
        <fullName evidence="8">Sigma-70 family RNA polymerase sigma factor</fullName>
    </submittedName>
</protein>
<dbReference type="InterPro" id="IPR036388">
    <property type="entry name" value="WH-like_DNA-bd_sf"/>
</dbReference>
<evidence type="ECO:0000256" key="2">
    <source>
        <dbReference type="ARBA" id="ARBA00023015"/>
    </source>
</evidence>
<sequence>MGKLLSGVTCPEAWSSGPTAIVTVFVYFATDFHKGIESYTFPVPVDDSVLVAQAQEGDEQAFGELATRYEGKLRLYVWHIVGEEETARDLVQEAFLKAWANLHRYDRSFRFSTWLFRIAHNLAVDTLRRRRHTDVPLTTVDEEGEMRELPLRDALRSPLEQLANKQLARALEEEIAKLPDSLRELVVLRHFVGLAYQDIAELKGLPLGTVKNKLFRAHSVLREALAPFLGQVGGLE</sequence>
<accession>A0A062XKC5</accession>
<dbReference type="Proteomes" id="UP000027284">
    <property type="component" value="Unassembled WGS sequence"/>
</dbReference>
<dbReference type="CDD" id="cd06171">
    <property type="entry name" value="Sigma70_r4"/>
    <property type="match status" value="1"/>
</dbReference>
<dbReference type="InterPro" id="IPR013249">
    <property type="entry name" value="RNA_pol_sigma70_r4_t2"/>
</dbReference>
<dbReference type="InterPro" id="IPR014284">
    <property type="entry name" value="RNA_pol_sigma-70_dom"/>
</dbReference>
<dbReference type="InterPro" id="IPR007627">
    <property type="entry name" value="RNA_pol_sigma70_r2"/>
</dbReference>
<organism evidence="9 10">
    <name type="scientific">Thermoanaerobaculum aquaticum</name>
    <dbReference type="NCBI Taxonomy" id="1312852"/>
    <lineage>
        <taxon>Bacteria</taxon>
        <taxon>Pseudomonadati</taxon>
        <taxon>Acidobacteriota</taxon>
        <taxon>Thermoanaerobaculia</taxon>
        <taxon>Thermoanaerobaculales</taxon>
        <taxon>Thermoanaerobaculaceae</taxon>
        <taxon>Thermoanaerobaculum</taxon>
    </lineage>
</organism>
<evidence type="ECO:0000256" key="4">
    <source>
        <dbReference type="ARBA" id="ARBA00023125"/>
    </source>
</evidence>
<dbReference type="InterPro" id="IPR039425">
    <property type="entry name" value="RNA_pol_sigma-70-like"/>
</dbReference>
<proteinExistence type="inferred from homology"/>
<dbReference type="AlphaFoldDB" id="A0A062XKC5"/>